<reference evidence="2 3" key="1">
    <citation type="journal article" date="2015" name="Parasit. Vectors">
        <title>Draft genome of the scabies mite.</title>
        <authorList>
            <person name="Rider S.D.Jr."/>
            <person name="Morgan M.S."/>
            <person name="Arlian L.G."/>
        </authorList>
    </citation>
    <scope>NUCLEOTIDE SEQUENCE [LARGE SCALE GENOMIC DNA]</scope>
    <source>
        <strain evidence="2">Arlian Lab</strain>
    </source>
</reference>
<accession>A0A132AL56</accession>
<feature type="compositionally biased region" description="Basic and acidic residues" evidence="1">
    <location>
        <begin position="1"/>
        <end position="16"/>
    </location>
</feature>
<name>A0A132AL56_SARSC</name>
<dbReference type="EMBL" id="JXLN01017667">
    <property type="protein sequence ID" value="KPM11653.1"/>
    <property type="molecule type" value="Genomic_DNA"/>
</dbReference>
<gene>
    <name evidence="2" type="ORF">QR98_0102260</name>
</gene>
<evidence type="ECO:0000313" key="2">
    <source>
        <dbReference type="EMBL" id="KPM11653.1"/>
    </source>
</evidence>
<organism evidence="2 3">
    <name type="scientific">Sarcoptes scabiei</name>
    <name type="common">Itch mite</name>
    <name type="synonym">Acarus scabiei</name>
    <dbReference type="NCBI Taxonomy" id="52283"/>
    <lineage>
        <taxon>Eukaryota</taxon>
        <taxon>Metazoa</taxon>
        <taxon>Ecdysozoa</taxon>
        <taxon>Arthropoda</taxon>
        <taxon>Chelicerata</taxon>
        <taxon>Arachnida</taxon>
        <taxon>Acari</taxon>
        <taxon>Acariformes</taxon>
        <taxon>Sarcoptiformes</taxon>
        <taxon>Astigmata</taxon>
        <taxon>Psoroptidia</taxon>
        <taxon>Sarcoptoidea</taxon>
        <taxon>Sarcoptidae</taxon>
        <taxon>Sarcoptinae</taxon>
        <taxon>Sarcoptes</taxon>
    </lineage>
</organism>
<proteinExistence type="predicted"/>
<dbReference type="AlphaFoldDB" id="A0A132AL56"/>
<evidence type="ECO:0000313" key="3">
    <source>
        <dbReference type="Proteomes" id="UP000616769"/>
    </source>
</evidence>
<dbReference type="VEuPathDB" id="VectorBase:SSCA003629"/>
<evidence type="ECO:0000256" key="1">
    <source>
        <dbReference type="SAM" id="MobiDB-lite"/>
    </source>
</evidence>
<comment type="caution">
    <text evidence="2">The sequence shown here is derived from an EMBL/GenBank/DDBJ whole genome shotgun (WGS) entry which is preliminary data.</text>
</comment>
<protein>
    <submittedName>
        <fullName evidence="2">Uncharacterized protein</fullName>
    </submittedName>
</protein>
<sequence length="71" mass="8568">MDEFGSYRREKKEGKKLSKHKKLKDIKEDKVRARKEVNEREFKEIERGTRIPIHLLNEEKGEAKKRTAFEP</sequence>
<dbReference type="Proteomes" id="UP000616769">
    <property type="component" value="Unassembled WGS sequence"/>
</dbReference>
<feature type="region of interest" description="Disordered" evidence="1">
    <location>
        <begin position="1"/>
        <end position="23"/>
    </location>
</feature>